<organism evidence="1 2">
    <name type="scientific">Halorubrum tebenquichense DSM 14210</name>
    <dbReference type="NCBI Taxonomy" id="1227485"/>
    <lineage>
        <taxon>Archaea</taxon>
        <taxon>Methanobacteriati</taxon>
        <taxon>Methanobacteriota</taxon>
        <taxon>Stenosarchaea group</taxon>
        <taxon>Halobacteria</taxon>
        <taxon>Halobacteriales</taxon>
        <taxon>Haloferacaceae</taxon>
        <taxon>Halorubrum</taxon>
    </lineage>
</organism>
<dbReference type="EMBL" id="AOJD01000027">
    <property type="protein sequence ID" value="ELZ39629.1"/>
    <property type="molecule type" value="Genomic_DNA"/>
</dbReference>
<protein>
    <recommendedName>
        <fullName evidence="3">Type IV pilin</fullName>
    </recommendedName>
</protein>
<evidence type="ECO:0008006" key="3">
    <source>
        <dbReference type="Google" id="ProtNLM"/>
    </source>
</evidence>
<sequence length="129" mass="13702">MCIRDRSLGDLAAGTTVAVEWTGGGETRTVTEHVLPPQATFEVTYEPSDGEESGGVVTLVHAGGDAVDAERLDVVVEPATDGLRPWDPDADTVTAGDETTVAVDGEARMAVVVFREREVLHREPLGDEE</sequence>
<proteinExistence type="predicted"/>
<accession>M0DZV8</accession>
<keyword evidence="2" id="KW-1185">Reference proteome</keyword>
<gene>
    <name evidence="1" type="ORF">C472_04923</name>
</gene>
<name>M0DZV8_9EURY</name>
<dbReference type="Proteomes" id="UP000011523">
    <property type="component" value="Unassembled WGS sequence"/>
</dbReference>
<dbReference type="AlphaFoldDB" id="M0DZV8"/>
<evidence type="ECO:0000313" key="2">
    <source>
        <dbReference type="Proteomes" id="UP000011523"/>
    </source>
</evidence>
<dbReference type="PATRIC" id="fig|1227485.3.peg.940"/>
<comment type="caution">
    <text evidence="1">The sequence shown here is derived from an EMBL/GenBank/DDBJ whole genome shotgun (WGS) entry which is preliminary data.</text>
</comment>
<reference evidence="1 2" key="1">
    <citation type="journal article" date="2014" name="PLoS Genet.">
        <title>Phylogenetically driven sequencing of extremely halophilic archaea reveals strategies for static and dynamic osmo-response.</title>
        <authorList>
            <person name="Becker E.A."/>
            <person name="Seitzer P.M."/>
            <person name="Tritt A."/>
            <person name="Larsen D."/>
            <person name="Krusor M."/>
            <person name="Yao A.I."/>
            <person name="Wu D."/>
            <person name="Madern D."/>
            <person name="Eisen J.A."/>
            <person name="Darling A.E."/>
            <person name="Facciotti M.T."/>
        </authorList>
    </citation>
    <scope>NUCLEOTIDE SEQUENCE [LARGE SCALE GENOMIC DNA]</scope>
    <source>
        <strain evidence="1 2">DSM 14210</strain>
    </source>
</reference>
<evidence type="ECO:0000313" key="1">
    <source>
        <dbReference type="EMBL" id="ELZ39629.1"/>
    </source>
</evidence>